<evidence type="ECO:0000256" key="4">
    <source>
        <dbReference type="ARBA" id="ARBA00022759"/>
    </source>
</evidence>
<name>A0A6M1SJQ1_9HYPH</name>
<dbReference type="InterPro" id="IPR038570">
    <property type="entry name" value="HicA_sf"/>
</dbReference>
<reference evidence="8 9" key="2">
    <citation type="submission" date="2020-03" db="EMBL/GenBank/DDBJ databases">
        <title>Devosia chinhatensis sp. nov., isolated from a hexachlorocyclohexane (HCH) dump site in India.</title>
        <authorList>
            <person name="Kumar M."/>
            <person name="Lal R."/>
        </authorList>
    </citation>
    <scope>NUCLEOTIDE SEQUENCE [LARGE SCALE GENOMIC DNA]</scope>
    <source>
        <strain evidence="8 9">H239</strain>
    </source>
</reference>
<keyword evidence="4" id="KW-0255">Endonuclease</keyword>
<comment type="similarity">
    <text evidence="1">Belongs to the HicA mRNA interferase family.</text>
</comment>
<comment type="caution">
    <text evidence="8">The sequence shown here is derived from an EMBL/GenBank/DDBJ whole genome shotgun (WGS) entry which is preliminary data.</text>
</comment>
<gene>
    <name evidence="8" type="ORF">G5575_06555</name>
</gene>
<dbReference type="InterPro" id="IPR012933">
    <property type="entry name" value="HicA_mRNA_interferase"/>
</dbReference>
<evidence type="ECO:0000256" key="5">
    <source>
        <dbReference type="ARBA" id="ARBA00022801"/>
    </source>
</evidence>
<keyword evidence="6" id="KW-0694">RNA-binding</keyword>
<dbReference type="PANTHER" id="PTHR34873:SF3">
    <property type="entry name" value="ADDICTION MODULE TOXIN, HICA FAMILY"/>
    <property type="match status" value="1"/>
</dbReference>
<organism evidence="8 9">
    <name type="scientific">Devosia aurantiaca</name>
    <dbReference type="NCBI Taxonomy" id="2714858"/>
    <lineage>
        <taxon>Bacteria</taxon>
        <taxon>Pseudomonadati</taxon>
        <taxon>Pseudomonadota</taxon>
        <taxon>Alphaproteobacteria</taxon>
        <taxon>Hyphomicrobiales</taxon>
        <taxon>Devosiaceae</taxon>
        <taxon>Devosia</taxon>
    </lineage>
</organism>
<evidence type="ECO:0000256" key="1">
    <source>
        <dbReference type="ARBA" id="ARBA00006620"/>
    </source>
</evidence>
<protein>
    <submittedName>
        <fullName evidence="8">Type II toxin-antitoxin system HicA family toxin</fullName>
    </submittedName>
</protein>
<dbReference type="AlphaFoldDB" id="A0A6M1SJQ1"/>
<evidence type="ECO:0000313" key="9">
    <source>
        <dbReference type="Proteomes" id="UP000474802"/>
    </source>
</evidence>
<keyword evidence="7" id="KW-0346">Stress response</keyword>
<dbReference type="RefSeq" id="WP_164533765.1">
    <property type="nucleotide sequence ID" value="NZ_JAALFG010000001.1"/>
</dbReference>
<reference evidence="8 9" key="1">
    <citation type="submission" date="2020-02" db="EMBL/GenBank/DDBJ databases">
        <authorList>
            <person name="Khan S.A."/>
            <person name="Jeon C.O."/>
            <person name="Chun B.H."/>
        </authorList>
    </citation>
    <scope>NUCLEOTIDE SEQUENCE [LARGE SCALE GENOMIC DNA]</scope>
    <source>
        <strain evidence="8 9">H239</strain>
    </source>
</reference>
<proteinExistence type="inferred from homology"/>
<dbReference type="GO" id="GO:0003729">
    <property type="term" value="F:mRNA binding"/>
    <property type="evidence" value="ECO:0007669"/>
    <property type="project" value="InterPro"/>
</dbReference>
<evidence type="ECO:0000256" key="6">
    <source>
        <dbReference type="ARBA" id="ARBA00022884"/>
    </source>
</evidence>
<dbReference type="Proteomes" id="UP000474802">
    <property type="component" value="Unassembled WGS sequence"/>
</dbReference>
<evidence type="ECO:0000256" key="2">
    <source>
        <dbReference type="ARBA" id="ARBA00022649"/>
    </source>
</evidence>
<evidence type="ECO:0000256" key="3">
    <source>
        <dbReference type="ARBA" id="ARBA00022722"/>
    </source>
</evidence>
<dbReference type="SUPFAM" id="SSF54786">
    <property type="entry name" value="YcfA/nrd intein domain"/>
    <property type="match status" value="1"/>
</dbReference>
<dbReference type="Gene3D" id="3.30.920.30">
    <property type="entry name" value="Hypothetical protein"/>
    <property type="match status" value="1"/>
</dbReference>
<dbReference type="Pfam" id="PF07927">
    <property type="entry name" value="HicA_toxin"/>
    <property type="match status" value="1"/>
</dbReference>
<keyword evidence="9" id="KW-1185">Reference proteome</keyword>
<dbReference type="EMBL" id="JAALFG010000001">
    <property type="protein sequence ID" value="NGP17370.1"/>
    <property type="molecule type" value="Genomic_DNA"/>
</dbReference>
<accession>A0A6M1SJQ1</accession>
<dbReference type="PANTHER" id="PTHR34873">
    <property type="entry name" value="SSR1766 PROTEIN"/>
    <property type="match status" value="1"/>
</dbReference>
<evidence type="ECO:0000256" key="7">
    <source>
        <dbReference type="ARBA" id="ARBA00023016"/>
    </source>
</evidence>
<sequence length="66" mass="7825">MHLERNSRKLIAMLEREGWFLVEVKGDHHQFKHAERPGRVTVPHPNKDIPIGTLRSVYRQAGWLER</sequence>
<keyword evidence="3" id="KW-0540">Nuclease</keyword>
<keyword evidence="5" id="KW-0378">Hydrolase</keyword>
<evidence type="ECO:0000313" key="8">
    <source>
        <dbReference type="EMBL" id="NGP17370.1"/>
    </source>
</evidence>
<dbReference type="GO" id="GO:0016787">
    <property type="term" value="F:hydrolase activity"/>
    <property type="evidence" value="ECO:0007669"/>
    <property type="project" value="UniProtKB-KW"/>
</dbReference>
<keyword evidence="2" id="KW-1277">Toxin-antitoxin system</keyword>
<dbReference type="GO" id="GO:0004519">
    <property type="term" value="F:endonuclease activity"/>
    <property type="evidence" value="ECO:0007669"/>
    <property type="project" value="UniProtKB-KW"/>
</dbReference>